<reference evidence="1 2" key="1">
    <citation type="submission" date="2016-10" db="EMBL/GenBank/DDBJ databases">
        <title>Evaluation of Human, Animal and Environmental Mycobacterium chelonae Isolates by Core Genome Phylogenomic Analysis, Targeted Gene Comparison, and Anti-microbial Susceptibility Patterns: A Tale of Mistaken Identities.</title>
        <authorList>
            <person name="Fogelson S.B."/>
            <person name="Camus A.C."/>
            <person name="Lorenz W."/>
            <person name="Vasireddy R."/>
            <person name="Vasireddy S."/>
            <person name="Smith T."/>
            <person name="Brown-Elliott B.A."/>
            <person name="Wallace R.J.Jr."/>
            <person name="Hasan N.A."/>
            <person name="Reischl U."/>
            <person name="Sanchez S."/>
        </authorList>
    </citation>
    <scope>NUCLEOTIDE SEQUENCE [LARGE SCALE GENOMIC DNA]</scope>
    <source>
        <strain evidence="1 2">42895</strain>
    </source>
</reference>
<comment type="caution">
    <text evidence="1">The sequence shown here is derived from an EMBL/GenBank/DDBJ whole genome shotgun (WGS) entry which is preliminary data.</text>
</comment>
<sequence>MNSDHLISRIDALLDDDEPLDDWQYGWSDAMRWAPGDAGTYGVEEDQPDSELDCGWDWHLDAQIHAIPAEQVPEWTRWLETLAEAERGEIAWYVVCFRCGAVGERSVDCGCSEFRVRGRLL</sequence>
<organism evidence="1 2">
    <name type="scientific">Mycobacteroides chelonae</name>
    <name type="common">Mycobacterium chelonae</name>
    <dbReference type="NCBI Taxonomy" id="1774"/>
    <lineage>
        <taxon>Bacteria</taxon>
        <taxon>Bacillati</taxon>
        <taxon>Actinomycetota</taxon>
        <taxon>Actinomycetes</taxon>
        <taxon>Mycobacteriales</taxon>
        <taxon>Mycobacteriaceae</taxon>
        <taxon>Mycobacteroides</taxon>
    </lineage>
</organism>
<accession>A0AB73N9F6</accession>
<name>A0AB73N9F6_MYCCH</name>
<evidence type="ECO:0000313" key="2">
    <source>
        <dbReference type="Proteomes" id="UP000180113"/>
    </source>
</evidence>
<proteinExistence type="predicted"/>
<dbReference type="EMBL" id="MLHW01000001">
    <property type="protein sequence ID" value="OHT55240.1"/>
    <property type="molecule type" value="Genomic_DNA"/>
</dbReference>
<gene>
    <name evidence="1" type="ORF">BKG62_03460</name>
</gene>
<evidence type="ECO:0000313" key="1">
    <source>
        <dbReference type="EMBL" id="OHT55240.1"/>
    </source>
</evidence>
<dbReference type="Proteomes" id="UP000180113">
    <property type="component" value="Unassembled WGS sequence"/>
</dbReference>
<protein>
    <submittedName>
        <fullName evidence="1">Uncharacterized protein</fullName>
    </submittedName>
</protein>
<dbReference type="AlphaFoldDB" id="A0AB73N9F6"/>